<dbReference type="AlphaFoldDB" id="A0A9R1CA43"/>
<dbReference type="Gene3D" id="1.10.10.10">
    <property type="entry name" value="Winged helix-like DNA-binding domain superfamily/Winged helix DNA-binding domain"/>
    <property type="match status" value="1"/>
</dbReference>
<feature type="domain" description="HTH luxR-type" evidence="4">
    <location>
        <begin position="138"/>
        <end position="203"/>
    </location>
</feature>
<dbReference type="InterPro" id="IPR000792">
    <property type="entry name" value="Tscrpt_reg_LuxR_C"/>
</dbReference>
<dbReference type="Gene3D" id="3.40.50.2300">
    <property type="match status" value="1"/>
</dbReference>
<dbReference type="GO" id="GO:0003677">
    <property type="term" value="F:DNA binding"/>
    <property type="evidence" value="ECO:0007669"/>
    <property type="project" value="UniProtKB-KW"/>
</dbReference>
<protein>
    <submittedName>
        <fullName evidence="5">Helix-turn-helix transcriptional regulator</fullName>
    </submittedName>
</protein>
<keyword evidence="6" id="KW-1185">Reference proteome</keyword>
<dbReference type="CDD" id="cd06170">
    <property type="entry name" value="LuxR_C_like"/>
    <property type="match status" value="1"/>
</dbReference>
<keyword evidence="1" id="KW-0805">Transcription regulation</keyword>
<dbReference type="Proteomes" id="UP000825483">
    <property type="component" value="Unassembled WGS sequence"/>
</dbReference>
<dbReference type="SUPFAM" id="SSF52172">
    <property type="entry name" value="CheY-like"/>
    <property type="match status" value="1"/>
</dbReference>
<dbReference type="GO" id="GO:0006355">
    <property type="term" value="P:regulation of DNA-templated transcription"/>
    <property type="evidence" value="ECO:0007669"/>
    <property type="project" value="InterPro"/>
</dbReference>
<dbReference type="SUPFAM" id="SSF46894">
    <property type="entry name" value="C-terminal effector domain of the bipartite response regulators"/>
    <property type="match status" value="1"/>
</dbReference>
<dbReference type="PANTHER" id="PTHR44688:SF16">
    <property type="entry name" value="DNA-BINDING TRANSCRIPTIONAL ACTIVATOR DEVR_DOSR"/>
    <property type="match status" value="1"/>
</dbReference>
<dbReference type="EMBL" id="BPUB01000002">
    <property type="protein sequence ID" value="GJG58887.1"/>
    <property type="molecule type" value="Genomic_DNA"/>
</dbReference>
<dbReference type="InterPro" id="IPR011006">
    <property type="entry name" value="CheY-like_superfamily"/>
</dbReference>
<dbReference type="PANTHER" id="PTHR44688">
    <property type="entry name" value="DNA-BINDING TRANSCRIPTIONAL ACTIVATOR DEVR_DOSR"/>
    <property type="match status" value="1"/>
</dbReference>
<keyword evidence="2" id="KW-0238">DNA-binding</keyword>
<evidence type="ECO:0000256" key="1">
    <source>
        <dbReference type="ARBA" id="ARBA00023015"/>
    </source>
</evidence>
<reference evidence="5" key="1">
    <citation type="journal article" date="2022" name="Int. J. Syst. Evol. Microbiol.">
        <title>Prevotella lacticifex sp. nov., isolated from the rumen of cows.</title>
        <authorList>
            <person name="Shinkai T."/>
            <person name="Ikeyama N."/>
            <person name="Kumagai M."/>
            <person name="Ohmori H."/>
            <person name="Sakamoto M."/>
            <person name="Ohkuma M."/>
            <person name="Mitsumori M."/>
        </authorList>
    </citation>
    <scope>NUCLEOTIDE SEQUENCE</scope>
    <source>
        <strain evidence="5">R5076</strain>
    </source>
</reference>
<evidence type="ECO:0000313" key="5">
    <source>
        <dbReference type="EMBL" id="GJG58887.1"/>
    </source>
</evidence>
<name>A0A9R1CA43_9BACT</name>
<accession>A0A9R1CA43</accession>
<comment type="caution">
    <text evidence="5">The sequence shown here is derived from an EMBL/GenBank/DDBJ whole genome shotgun (WGS) entry which is preliminary data.</text>
</comment>
<dbReference type="Pfam" id="PF00196">
    <property type="entry name" value="GerE"/>
    <property type="match status" value="1"/>
</dbReference>
<evidence type="ECO:0000313" key="6">
    <source>
        <dbReference type="Proteomes" id="UP000825483"/>
    </source>
</evidence>
<evidence type="ECO:0000259" key="4">
    <source>
        <dbReference type="PROSITE" id="PS50043"/>
    </source>
</evidence>
<sequence>MNIILADNQDITRVGLIYVLQKMKYKDITMVTDRIELMYRLKETPQSLVVIDFTLFDLNEAADVIILSQKFKDAVFVFFSDDLSVSFVRQIIVSIPRASILLKDSSLTEIRECIKDAMSGKRYICQHAADMVLTGDRLAEEAVRLTKTETEILKDIALGMTTKEIAAKRFSSFHTVNTHRKNIFRKLGVNNVHEATKYALRAGLVDEAEYYI</sequence>
<dbReference type="PRINTS" id="PR00038">
    <property type="entry name" value="HTHLUXR"/>
</dbReference>
<dbReference type="RefSeq" id="WP_223925942.1">
    <property type="nucleotide sequence ID" value="NZ_BPTU01000001.1"/>
</dbReference>
<gene>
    <name evidence="5" type="ORF">PRLR5076_17380</name>
</gene>
<proteinExistence type="predicted"/>
<organism evidence="5 6">
    <name type="scientific">Prevotella lacticifex</name>
    <dbReference type="NCBI Taxonomy" id="2854755"/>
    <lineage>
        <taxon>Bacteria</taxon>
        <taxon>Pseudomonadati</taxon>
        <taxon>Bacteroidota</taxon>
        <taxon>Bacteroidia</taxon>
        <taxon>Bacteroidales</taxon>
        <taxon>Prevotellaceae</taxon>
        <taxon>Prevotella</taxon>
    </lineage>
</organism>
<dbReference type="PROSITE" id="PS50043">
    <property type="entry name" value="HTH_LUXR_2"/>
    <property type="match status" value="1"/>
</dbReference>
<dbReference type="GeneID" id="72467072"/>
<evidence type="ECO:0000256" key="2">
    <source>
        <dbReference type="ARBA" id="ARBA00023125"/>
    </source>
</evidence>
<evidence type="ECO:0000256" key="3">
    <source>
        <dbReference type="ARBA" id="ARBA00023163"/>
    </source>
</evidence>
<dbReference type="InterPro" id="IPR036388">
    <property type="entry name" value="WH-like_DNA-bd_sf"/>
</dbReference>
<dbReference type="InterPro" id="IPR016032">
    <property type="entry name" value="Sig_transdc_resp-reg_C-effctor"/>
</dbReference>
<dbReference type="SMART" id="SM00421">
    <property type="entry name" value="HTH_LUXR"/>
    <property type="match status" value="1"/>
</dbReference>
<keyword evidence="3" id="KW-0804">Transcription</keyword>